<name>A0A125QAC4_9HYPH</name>
<dbReference type="Proteomes" id="UP000068164">
    <property type="component" value="Unassembled WGS sequence"/>
</dbReference>
<evidence type="ECO:0000313" key="6">
    <source>
        <dbReference type="Proteomes" id="UP000068164"/>
    </source>
</evidence>
<dbReference type="PANTHER" id="PTHR43491">
    <property type="entry name" value="UDP-N-ACETYL-D-MANNOSAMINE DEHYDROGENASE"/>
    <property type="match status" value="1"/>
</dbReference>
<keyword evidence="6" id="KW-1185">Reference proteome</keyword>
<dbReference type="SUPFAM" id="SSF51735">
    <property type="entry name" value="NAD(P)-binding Rossmann-fold domains"/>
    <property type="match status" value="1"/>
</dbReference>
<evidence type="ECO:0000259" key="4">
    <source>
        <dbReference type="SMART" id="SM00984"/>
    </source>
</evidence>
<keyword evidence="1" id="KW-0560">Oxidoreductase</keyword>
<sequence length="446" mass="48327">MASSSTYDLLSNKIETRNARAGVIGLGYVGLPLAIAIARSGFAVTGFDIDPNKIVSLDARRSYIDAVASDDLAAEIDGQRFSATTDFAGLAACDVIVICVPTPLTKHRDPDLSFVEATSRSIAAHLRAGQLVVLESTTYPGTTDDVVKVILEKTGLKSGRDFFIGFSPEREDPGNQHYHTATIPKVVAGDGAEALALMKSFYGAAVKTVVPVSSNATAEAVKLTENIFRSVNIALVNELKTVYAAMGIDVWEVIDAAKTKPFGYMPFYPGPGLGGHCIPIDPFYLTWKSREYELPTRFIELAGEINSAMPRYVVGKLAETLDIKAGKALSRSRVLILGLAYKKNVADIRESPSLRLMEIIEERGGKADYHDPHVGEIPSTREYQHLKGRKSVDLTPGALEAYDAVLVATDHDQLDYAVIADRAPLIIDTRNVFTRLGLFADHIVKA</sequence>
<organism evidence="5 6">
    <name type="scientific">Rhizobium altiplani</name>
    <dbReference type="NCBI Taxonomy" id="1864509"/>
    <lineage>
        <taxon>Bacteria</taxon>
        <taxon>Pseudomonadati</taxon>
        <taxon>Pseudomonadota</taxon>
        <taxon>Alphaproteobacteria</taxon>
        <taxon>Hyphomicrobiales</taxon>
        <taxon>Rhizobiaceae</taxon>
        <taxon>Rhizobium/Agrobacterium group</taxon>
        <taxon>Rhizobium</taxon>
    </lineage>
</organism>
<proteinExistence type="inferred from homology"/>
<dbReference type="InterPro" id="IPR014027">
    <property type="entry name" value="UDP-Glc/GDP-Man_DH_C"/>
</dbReference>
<evidence type="ECO:0000256" key="2">
    <source>
        <dbReference type="ARBA" id="ARBA00023027"/>
    </source>
</evidence>
<dbReference type="InterPro" id="IPR036291">
    <property type="entry name" value="NAD(P)-bd_dom_sf"/>
</dbReference>
<evidence type="ECO:0000256" key="1">
    <source>
        <dbReference type="ARBA" id="ARBA00023002"/>
    </source>
</evidence>
<reference evidence="5 6" key="1">
    <citation type="submission" date="2015-11" db="EMBL/GenBank/DDBJ databases">
        <title>Draft Genome Sequence of the Strain BR 10423 (Rhizobium sp.) isolated from nodules of Mimosa pudica.</title>
        <authorList>
            <person name="Barauna A.C."/>
            <person name="Zilli J.E."/>
            <person name="Simoes-Araujo J.L."/>
            <person name="Reis V.M."/>
            <person name="James E.K."/>
            <person name="Reis F.B.Jr."/>
            <person name="Rouws L.F."/>
            <person name="Passos S.R."/>
            <person name="Gois S.R."/>
        </authorList>
    </citation>
    <scope>NUCLEOTIDE SEQUENCE [LARGE SCALE GENOMIC DNA]</scope>
    <source>
        <strain evidence="5 6">BR10423</strain>
    </source>
</reference>
<dbReference type="InterPro" id="IPR036220">
    <property type="entry name" value="UDP-Glc/GDP-Man_DH_C_sf"/>
</dbReference>
<comment type="caution">
    <text evidence="5">The sequence shown here is derived from an EMBL/GenBank/DDBJ whole genome shotgun (WGS) entry which is preliminary data.</text>
</comment>
<keyword evidence="2" id="KW-0520">NAD</keyword>
<dbReference type="Pfam" id="PF00984">
    <property type="entry name" value="UDPG_MGDP_dh"/>
    <property type="match status" value="1"/>
</dbReference>
<gene>
    <name evidence="5" type="ORF">AS026_27465</name>
</gene>
<dbReference type="InterPro" id="IPR008927">
    <property type="entry name" value="6-PGluconate_DH-like_C_sf"/>
</dbReference>
<dbReference type="Pfam" id="PF03721">
    <property type="entry name" value="UDPG_MGDP_dh_N"/>
    <property type="match status" value="1"/>
</dbReference>
<dbReference type="SUPFAM" id="SSF52413">
    <property type="entry name" value="UDP-glucose/GDP-mannose dehydrogenase C-terminal domain"/>
    <property type="match status" value="1"/>
</dbReference>
<dbReference type="NCBIfam" id="TIGR03026">
    <property type="entry name" value="NDP-sugDHase"/>
    <property type="match status" value="1"/>
</dbReference>
<dbReference type="PANTHER" id="PTHR43491:SF1">
    <property type="entry name" value="UDP-N-ACETYL-D-MANNOSAMINE DEHYDROGENASE"/>
    <property type="match status" value="1"/>
</dbReference>
<dbReference type="InterPro" id="IPR028359">
    <property type="entry name" value="UDP_ManNAc/GlcNAc_DH"/>
</dbReference>
<dbReference type="PIRSF" id="PIRSF500136">
    <property type="entry name" value="UDP_ManNAc_DH"/>
    <property type="match status" value="1"/>
</dbReference>
<dbReference type="InterPro" id="IPR014026">
    <property type="entry name" value="UDP-Glc/GDP-Man_DH_dimer"/>
</dbReference>
<dbReference type="GO" id="GO:0051287">
    <property type="term" value="F:NAD binding"/>
    <property type="evidence" value="ECO:0007669"/>
    <property type="project" value="InterPro"/>
</dbReference>
<dbReference type="SMART" id="SM00984">
    <property type="entry name" value="UDPG_MGDP_dh_C"/>
    <property type="match status" value="1"/>
</dbReference>
<dbReference type="EMBL" id="LNCD01000003">
    <property type="protein sequence ID" value="KWV60036.1"/>
    <property type="molecule type" value="Genomic_DNA"/>
</dbReference>
<protein>
    <submittedName>
        <fullName evidence="5">UDP-N-acetyl-D-glucosamine dehydrogenase</fullName>
    </submittedName>
</protein>
<feature type="domain" description="UDP-glucose/GDP-mannose dehydrogenase C-terminal" evidence="4">
    <location>
        <begin position="335"/>
        <end position="435"/>
    </location>
</feature>
<dbReference type="GO" id="GO:0016616">
    <property type="term" value="F:oxidoreductase activity, acting on the CH-OH group of donors, NAD or NADP as acceptor"/>
    <property type="evidence" value="ECO:0007669"/>
    <property type="project" value="InterPro"/>
</dbReference>
<dbReference type="InterPro" id="IPR017476">
    <property type="entry name" value="UDP-Glc/GDP-Man"/>
</dbReference>
<dbReference type="SUPFAM" id="SSF48179">
    <property type="entry name" value="6-phosphogluconate dehydrogenase C-terminal domain-like"/>
    <property type="match status" value="1"/>
</dbReference>
<dbReference type="PIRSF" id="PIRSF000124">
    <property type="entry name" value="UDPglc_GDPman_dh"/>
    <property type="match status" value="1"/>
</dbReference>
<evidence type="ECO:0000313" key="5">
    <source>
        <dbReference type="EMBL" id="KWV60036.1"/>
    </source>
</evidence>
<dbReference type="InterPro" id="IPR001732">
    <property type="entry name" value="UDP-Glc/GDP-Man_DH_N"/>
</dbReference>
<dbReference type="AlphaFoldDB" id="A0A125QAC4"/>
<dbReference type="Pfam" id="PF03720">
    <property type="entry name" value="UDPG_MGDP_dh_C"/>
    <property type="match status" value="1"/>
</dbReference>
<dbReference type="GO" id="GO:0000271">
    <property type="term" value="P:polysaccharide biosynthetic process"/>
    <property type="evidence" value="ECO:0007669"/>
    <property type="project" value="InterPro"/>
</dbReference>
<evidence type="ECO:0000256" key="3">
    <source>
        <dbReference type="PIRNR" id="PIRNR000124"/>
    </source>
</evidence>
<dbReference type="OrthoDB" id="9803238at2"/>
<dbReference type="Gene3D" id="3.40.50.720">
    <property type="entry name" value="NAD(P)-binding Rossmann-like Domain"/>
    <property type="match status" value="2"/>
</dbReference>
<comment type="similarity">
    <text evidence="3">Belongs to the UDP-glucose/GDP-mannose dehydrogenase family.</text>
</comment>
<dbReference type="GO" id="GO:0016628">
    <property type="term" value="F:oxidoreductase activity, acting on the CH-CH group of donors, NAD or NADP as acceptor"/>
    <property type="evidence" value="ECO:0007669"/>
    <property type="project" value="InterPro"/>
</dbReference>
<accession>A0A125QAC4</accession>